<dbReference type="Gene3D" id="3.80.10.10">
    <property type="entry name" value="Ribonuclease Inhibitor"/>
    <property type="match status" value="1"/>
</dbReference>
<sequence length="306" mass="34762">MKILKLSHCYQLRSLGGFHELPLLEMLLLKNCMNFTNACESIQNCDELIHIDLTYCKTFRKFIGTLANLKKVKKLILYGCSLGECSPNIRAMDSLRIHNAAKNGIPIRNETIYISIFDLPQLIISNITKNLTLLYKHYVRTVNVDGHSLTFINHRMYGKNEMEDGDQLTISIRECGVSLVYDDDDGKNEKKGDLLSYYKSWNHIIGGDLSAFQLTTTEHFLDTRNYLHKKSNKHGQALEGYTSSMAKDLLVETDKYSAQPCVDDILCETCEKKLVSRTAKPQQSASNGNLGYTLLLKQTLFCRLAT</sequence>
<reference evidence="1 2" key="1">
    <citation type="journal article" date="2018" name="Mol. Plant">
        <title>The genome of Artemisia annua provides insight into the evolution of Asteraceae family and artemisinin biosynthesis.</title>
        <authorList>
            <person name="Shen Q."/>
            <person name="Zhang L."/>
            <person name="Liao Z."/>
            <person name="Wang S."/>
            <person name="Yan T."/>
            <person name="Shi P."/>
            <person name="Liu M."/>
            <person name="Fu X."/>
            <person name="Pan Q."/>
            <person name="Wang Y."/>
            <person name="Lv Z."/>
            <person name="Lu X."/>
            <person name="Zhang F."/>
            <person name="Jiang W."/>
            <person name="Ma Y."/>
            <person name="Chen M."/>
            <person name="Hao X."/>
            <person name="Li L."/>
            <person name="Tang Y."/>
            <person name="Lv G."/>
            <person name="Zhou Y."/>
            <person name="Sun X."/>
            <person name="Brodelius P.E."/>
            <person name="Rose J.K.C."/>
            <person name="Tang K."/>
        </authorList>
    </citation>
    <scope>NUCLEOTIDE SEQUENCE [LARGE SCALE GENOMIC DNA]</scope>
    <source>
        <strain evidence="2">cv. Huhao1</strain>
        <tissue evidence="1">Leaf</tissue>
    </source>
</reference>
<organism evidence="1 2">
    <name type="scientific">Artemisia annua</name>
    <name type="common">Sweet wormwood</name>
    <dbReference type="NCBI Taxonomy" id="35608"/>
    <lineage>
        <taxon>Eukaryota</taxon>
        <taxon>Viridiplantae</taxon>
        <taxon>Streptophyta</taxon>
        <taxon>Embryophyta</taxon>
        <taxon>Tracheophyta</taxon>
        <taxon>Spermatophyta</taxon>
        <taxon>Magnoliopsida</taxon>
        <taxon>eudicotyledons</taxon>
        <taxon>Gunneridae</taxon>
        <taxon>Pentapetalae</taxon>
        <taxon>asterids</taxon>
        <taxon>campanulids</taxon>
        <taxon>Asterales</taxon>
        <taxon>Asteraceae</taxon>
        <taxon>Asteroideae</taxon>
        <taxon>Anthemideae</taxon>
        <taxon>Artemisiinae</taxon>
        <taxon>Artemisia</taxon>
    </lineage>
</organism>
<keyword evidence="2" id="KW-1185">Reference proteome</keyword>
<gene>
    <name evidence="1" type="ORF">CTI12_AA467290</name>
</gene>
<dbReference type="SUPFAM" id="SSF52058">
    <property type="entry name" value="L domain-like"/>
    <property type="match status" value="1"/>
</dbReference>
<dbReference type="AlphaFoldDB" id="A0A2U1LN35"/>
<dbReference type="OrthoDB" id="1901675at2759"/>
<name>A0A2U1LN35_ARTAN</name>
<accession>A0A2U1LN35</accession>
<dbReference type="EMBL" id="PKPP01008549">
    <property type="protein sequence ID" value="PWA50403.1"/>
    <property type="molecule type" value="Genomic_DNA"/>
</dbReference>
<dbReference type="Proteomes" id="UP000245207">
    <property type="component" value="Unassembled WGS sequence"/>
</dbReference>
<evidence type="ECO:0000313" key="1">
    <source>
        <dbReference type="EMBL" id="PWA50403.1"/>
    </source>
</evidence>
<evidence type="ECO:0000313" key="2">
    <source>
        <dbReference type="Proteomes" id="UP000245207"/>
    </source>
</evidence>
<comment type="caution">
    <text evidence="1">The sequence shown here is derived from an EMBL/GenBank/DDBJ whole genome shotgun (WGS) entry which is preliminary data.</text>
</comment>
<proteinExistence type="predicted"/>
<protein>
    <submittedName>
        <fullName evidence="1">Leucine-rich repeat domain, L domain-like protein</fullName>
    </submittedName>
</protein>
<dbReference type="InterPro" id="IPR032675">
    <property type="entry name" value="LRR_dom_sf"/>
</dbReference>